<sequence>MRATDTDTVAAMSDSIPPRRPGRPRSEAATAAVLEAAWRLCATQGLRGATMQAIAAESGVSKMTVYKWWDSRLALLIDAFLQQATAVLPLSRTDPPAEAIEAHALRYLAALQGDLGRVQLAVLAECMAETGSSALFVERYLSIRRRLGLAVIRRGQREGGIRGDRPAEALYDQIYGTVFYRFQFGLQALNPAFVRALVRETLREPSV</sequence>
<keyword evidence="1" id="KW-0805">Transcription regulation</keyword>
<evidence type="ECO:0000256" key="2">
    <source>
        <dbReference type="ARBA" id="ARBA00023125"/>
    </source>
</evidence>
<dbReference type="EMBL" id="CP047650">
    <property type="protein sequence ID" value="QHI98952.1"/>
    <property type="molecule type" value="Genomic_DNA"/>
</dbReference>
<dbReference type="Gene3D" id="1.10.357.10">
    <property type="entry name" value="Tetracycline Repressor, domain 2"/>
    <property type="match status" value="1"/>
</dbReference>
<dbReference type="Proteomes" id="UP000464787">
    <property type="component" value="Chromosome"/>
</dbReference>
<dbReference type="PANTHER" id="PTHR30055:SF148">
    <property type="entry name" value="TETR-FAMILY TRANSCRIPTIONAL REGULATOR"/>
    <property type="match status" value="1"/>
</dbReference>
<dbReference type="PRINTS" id="PR00455">
    <property type="entry name" value="HTHTETR"/>
</dbReference>
<evidence type="ECO:0000259" key="6">
    <source>
        <dbReference type="PROSITE" id="PS50977"/>
    </source>
</evidence>
<dbReference type="InterPro" id="IPR001647">
    <property type="entry name" value="HTH_TetR"/>
</dbReference>
<dbReference type="GO" id="GO:0003700">
    <property type="term" value="F:DNA-binding transcription factor activity"/>
    <property type="evidence" value="ECO:0007669"/>
    <property type="project" value="TreeGrafter"/>
</dbReference>
<evidence type="ECO:0000256" key="3">
    <source>
        <dbReference type="ARBA" id="ARBA00023163"/>
    </source>
</evidence>
<dbReference type="AlphaFoldDB" id="A0A857J7G5"/>
<gene>
    <name evidence="7" type="ORF">GT347_13730</name>
</gene>
<accession>A0A857J7G5</accession>
<dbReference type="InterPro" id="IPR050109">
    <property type="entry name" value="HTH-type_TetR-like_transc_reg"/>
</dbReference>
<dbReference type="KEGG" id="xyk:GT347_13730"/>
<evidence type="ECO:0000256" key="1">
    <source>
        <dbReference type="ARBA" id="ARBA00023015"/>
    </source>
</evidence>
<feature type="region of interest" description="Disordered" evidence="5">
    <location>
        <begin position="1"/>
        <end position="27"/>
    </location>
</feature>
<dbReference type="PANTHER" id="PTHR30055">
    <property type="entry name" value="HTH-TYPE TRANSCRIPTIONAL REGULATOR RUTR"/>
    <property type="match status" value="1"/>
</dbReference>
<keyword evidence="2 4" id="KW-0238">DNA-binding</keyword>
<organism evidence="7 8">
    <name type="scientific">Xylophilus rhododendri</name>
    <dbReference type="NCBI Taxonomy" id="2697032"/>
    <lineage>
        <taxon>Bacteria</taxon>
        <taxon>Pseudomonadati</taxon>
        <taxon>Pseudomonadota</taxon>
        <taxon>Betaproteobacteria</taxon>
        <taxon>Burkholderiales</taxon>
        <taxon>Xylophilus</taxon>
    </lineage>
</organism>
<keyword evidence="8" id="KW-1185">Reference proteome</keyword>
<protein>
    <submittedName>
        <fullName evidence="7">TetR family transcriptional regulator</fullName>
    </submittedName>
</protein>
<evidence type="ECO:0000313" key="8">
    <source>
        <dbReference type="Proteomes" id="UP000464787"/>
    </source>
</evidence>
<dbReference type="InterPro" id="IPR011075">
    <property type="entry name" value="TetR_C"/>
</dbReference>
<dbReference type="PROSITE" id="PS50977">
    <property type="entry name" value="HTH_TETR_2"/>
    <property type="match status" value="1"/>
</dbReference>
<reference evidence="7 8" key="1">
    <citation type="submission" date="2020-01" db="EMBL/GenBank/DDBJ databases">
        <title>Genome sequencing of strain KACC 21265.</title>
        <authorList>
            <person name="Heo J."/>
            <person name="Kim S.-J."/>
            <person name="Kim J.-S."/>
            <person name="Hong S.-B."/>
            <person name="Kwon S.-W."/>
        </authorList>
    </citation>
    <scope>NUCLEOTIDE SEQUENCE [LARGE SCALE GENOMIC DNA]</scope>
    <source>
        <strain evidence="7 8">KACC 21265</strain>
    </source>
</reference>
<feature type="DNA-binding region" description="H-T-H motif" evidence="4">
    <location>
        <begin position="50"/>
        <end position="69"/>
    </location>
</feature>
<dbReference type="Gene3D" id="1.10.10.60">
    <property type="entry name" value="Homeodomain-like"/>
    <property type="match status" value="1"/>
</dbReference>
<dbReference type="SUPFAM" id="SSF48498">
    <property type="entry name" value="Tetracyclin repressor-like, C-terminal domain"/>
    <property type="match status" value="1"/>
</dbReference>
<feature type="domain" description="HTH tetR-type" evidence="6">
    <location>
        <begin position="27"/>
        <end position="87"/>
    </location>
</feature>
<dbReference type="GO" id="GO:0000976">
    <property type="term" value="F:transcription cis-regulatory region binding"/>
    <property type="evidence" value="ECO:0007669"/>
    <property type="project" value="TreeGrafter"/>
</dbReference>
<dbReference type="InterPro" id="IPR036271">
    <property type="entry name" value="Tet_transcr_reg_TetR-rel_C_sf"/>
</dbReference>
<dbReference type="Pfam" id="PF00440">
    <property type="entry name" value="TetR_N"/>
    <property type="match status" value="1"/>
</dbReference>
<dbReference type="InterPro" id="IPR009057">
    <property type="entry name" value="Homeodomain-like_sf"/>
</dbReference>
<keyword evidence="3" id="KW-0804">Transcription</keyword>
<dbReference type="SUPFAM" id="SSF46689">
    <property type="entry name" value="Homeodomain-like"/>
    <property type="match status" value="1"/>
</dbReference>
<evidence type="ECO:0000256" key="4">
    <source>
        <dbReference type="PROSITE-ProRule" id="PRU00335"/>
    </source>
</evidence>
<evidence type="ECO:0000313" key="7">
    <source>
        <dbReference type="EMBL" id="QHI98952.1"/>
    </source>
</evidence>
<name>A0A857J7G5_9BURK</name>
<proteinExistence type="predicted"/>
<evidence type="ECO:0000256" key="5">
    <source>
        <dbReference type="SAM" id="MobiDB-lite"/>
    </source>
</evidence>
<dbReference type="Pfam" id="PF16859">
    <property type="entry name" value="TetR_C_11"/>
    <property type="match status" value="1"/>
</dbReference>